<accession>A0AAN7GMX1</accession>
<name>A0AAN7GMX1_9MYRT</name>
<dbReference type="Proteomes" id="UP001345219">
    <property type="component" value="Chromosome 1"/>
</dbReference>
<protein>
    <submittedName>
        <fullName evidence="1">Uncharacterized protein</fullName>
    </submittedName>
</protein>
<dbReference type="EMBL" id="JAXIOK010000023">
    <property type="protein sequence ID" value="KAK4742217.1"/>
    <property type="molecule type" value="Genomic_DNA"/>
</dbReference>
<gene>
    <name evidence="1" type="ORF">SAY87_000218</name>
</gene>
<proteinExistence type="predicted"/>
<keyword evidence="2" id="KW-1185">Reference proteome</keyword>
<dbReference type="AlphaFoldDB" id="A0AAN7GMX1"/>
<comment type="caution">
    <text evidence="1">The sequence shown here is derived from an EMBL/GenBank/DDBJ whole genome shotgun (WGS) entry which is preliminary data.</text>
</comment>
<evidence type="ECO:0000313" key="1">
    <source>
        <dbReference type="EMBL" id="KAK4742217.1"/>
    </source>
</evidence>
<sequence>MQTKDIQSRSLQGDVHLGSFLKYDLSSDIMTCKPKHSGGLLCCFGYGISRQYLLLALLTQTKDLQPFGCTHLGSFSKCDLSSMIFVIGGGFIHWRMCCL</sequence>
<evidence type="ECO:0000313" key="2">
    <source>
        <dbReference type="Proteomes" id="UP001345219"/>
    </source>
</evidence>
<organism evidence="1 2">
    <name type="scientific">Trapa incisa</name>
    <dbReference type="NCBI Taxonomy" id="236973"/>
    <lineage>
        <taxon>Eukaryota</taxon>
        <taxon>Viridiplantae</taxon>
        <taxon>Streptophyta</taxon>
        <taxon>Embryophyta</taxon>
        <taxon>Tracheophyta</taxon>
        <taxon>Spermatophyta</taxon>
        <taxon>Magnoliopsida</taxon>
        <taxon>eudicotyledons</taxon>
        <taxon>Gunneridae</taxon>
        <taxon>Pentapetalae</taxon>
        <taxon>rosids</taxon>
        <taxon>malvids</taxon>
        <taxon>Myrtales</taxon>
        <taxon>Lythraceae</taxon>
        <taxon>Trapa</taxon>
    </lineage>
</organism>
<reference evidence="1 2" key="1">
    <citation type="journal article" date="2023" name="Hortic Res">
        <title>Pangenome of water caltrop reveals structural variations and asymmetric subgenome divergence after allopolyploidization.</title>
        <authorList>
            <person name="Zhang X."/>
            <person name="Chen Y."/>
            <person name="Wang L."/>
            <person name="Yuan Y."/>
            <person name="Fang M."/>
            <person name="Shi L."/>
            <person name="Lu R."/>
            <person name="Comes H.P."/>
            <person name="Ma Y."/>
            <person name="Chen Y."/>
            <person name="Huang G."/>
            <person name="Zhou Y."/>
            <person name="Zheng Z."/>
            <person name="Qiu Y."/>
        </authorList>
    </citation>
    <scope>NUCLEOTIDE SEQUENCE [LARGE SCALE GENOMIC DNA]</scope>
    <source>
        <tissue evidence="1">Roots</tissue>
    </source>
</reference>